<gene>
    <name evidence="1" type="ORF">E2C01_035090</name>
</gene>
<organism evidence="1 2">
    <name type="scientific">Portunus trituberculatus</name>
    <name type="common">Swimming crab</name>
    <name type="synonym">Neptunus trituberculatus</name>
    <dbReference type="NCBI Taxonomy" id="210409"/>
    <lineage>
        <taxon>Eukaryota</taxon>
        <taxon>Metazoa</taxon>
        <taxon>Ecdysozoa</taxon>
        <taxon>Arthropoda</taxon>
        <taxon>Crustacea</taxon>
        <taxon>Multicrustacea</taxon>
        <taxon>Malacostraca</taxon>
        <taxon>Eumalacostraca</taxon>
        <taxon>Eucarida</taxon>
        <taxon>Decapoda</taxon>
        <taxon>Pleocyemata</taxon>
        <taxon>Brachyura</taxon>
        <taxon>Eubrachyura</taxon>
        <taxon>Portunoidea</taxon>
        <taxon>Portunidae</taxon>
        <taxon>Portuninae</taxon>
        <taxon>Portunus</taxon>
    </lineage>
</organism>
<comment type="caution">
    <text evidence="1">The sequence shown here is derived from an EMBL/GenBank/DDBJ whole genome shotgun (WGS) entry which is preliminary data.</text>
</comment>
<name>A0A5B7F7I3_PORTR</name>
<evidence type="ECO:0000313" key="1">
    <source>
        <dbReference type="EMBL" id="MPC41497.1"/>
    </source>
</evidence>
<sequence length="90" mass="9835">MARVKIKCHNKSAAAKKQLLHFLSSLNIYAVDIKEAHEGYVGITSTEEETDEICSPTCTSALSSRFLLRPAAPIESKKNYSSLQGGSSYI</sequence>
<proteinExistence type="predicted"/>
<dbReference type="Proteomes" id="UP000324222">
    <property type="component" value="Unassembled WGS sequence"/>
</dbReference>
<dbReference type="EMBL" id="VSRR010005079">
    <property type="protein sequence ID" value="MPC41497.1"/>
    <property type="molecule type" value="Genomic_DNA"/>
</dbReference>
<dbReference type="AlphaFoldDB" id="A0A5B7F7I3"/>
<evidence type="ECO:0000313" key="2">
    <source>
        <dbReference type="Proteomes" id="UP000324222"/>
    </source>
</evidence>
<accession>A0A5B7F7I3</accession>
<protein>
    <submittedName>
        <fullName evidence="1">Uncharacterized protein</fullName>
    </submittedName>
</protein>
<keyword evidence="2" id="KW-1185">Reference proteome</keyword>
<reference evidence="1 2" key="1">
    <citation type="submission" date="2019-05" db="EMBL/GenBank/DDBJ databases">
        <title>Another draft genome of Portunus trituberculatus and its Hox gene families provides insights of decapod evolution.</title>
        <authorList>
            <person name="Jeong J.-H."/>
            <person name="Song I."/>
            <person name="Kim S."/>
            <person name="Choi T."/>
            <person name="Kim D."/>
            <person name="Ryu S."/>
            <person name="Kim W."/>
        </authorList>
    </citation>
    <scope>NUCLEOTIDE SEQUENCE [LARGE SCALE GENOMIC DNA]</scope>
    <source>
        <tissue evidence="1">Muscle</tissue>
    </source>
</reference>